<comment type="caution">
    <text evidence="5">The sequence shown here is derived from an EMBL/GenBank/DDBJ whole genome shotgun (WGS) entry which is preliminary data.</text>
</comment>
<accession>A0ABS0CIH2</accession>
<dbReference type="Proteomes" id="UP000702209">
    <property type="component" value="Unassembled WGS sequence"/>
</dbReference>
<dbReference type="InterPro" id="IPR000683">
    <property type="entry name" value="Gfo/Idh/MocA-like_OxRdtase_N"/>
</dbReference>
<protein>
    <submittedName>
        <fullName evidence="5">Gfo/Idh/MocA family oxidoreductase</fullName>
    </submittedName>
</protein>
<comment type="similarity">
    <text evidence="1">Belongs to the Gfo/Idh/MocA family.</text>
</comment>
<feature type="domain" description="GFO/IDH/MocA-like oxidoreductase" evidence="4">
    <location>
        <begin position="132"/>
        <end position="251"/>
    </location>
</feature>
<evidence type="ECO:0000313" key="5">
    <source>
        <dbReference type="EMBL" id="MBF6296412.1"/>
    </source>
</evidence>
<dbReference type="SUPFAM" id="SSF55347">
    <property type="entry name" value="Glyceraldehyde-3-phosphate dehydrogenase-like, C-terminal domain"/>
    <property type="match status" value="1"/>
</dbReference>
<dbReference type="InterPro" id="IPR055170">
    <property type="entry name" value="GFO_IDH_MocA-like_dom"/>
</dbReference>
<gene>
    <name evidence="5" type="ORF">IU459_02510</name>
</gene>
<dbReference type="PANTHER" id="PTHR42840">
    <property type="entry name" value="NAD(P)-BINDING ROSSMANN-FOLD SUPERFAMILY PROTEIN-RELATED"/>
    <property type="match status" value="1"/>
</dbReference>
<evidence type="ECO:0000259" key="4">
    <source>
        <dbReference type="Pfam" id="PF22725"/>
    </source>
</evidence>
<evidence type="ECO:0000256" key="2">
    <source>
        <dbReference type="ARBA" id="ARBA00023002"/>
    </source>
</evidence>
<dbReference type="Pfam" id="PF01408">
    <property type="entry name" value="GFO_IDH_MocA"/>
    <property type="match status" value="1"/>
</dbReference>
<evidence type="ECO:0000259" key="3">
    <source>
        <dbReference type="Pfam" id="PF01408"/>
    </source>
</evidence>
<dbReference type="EMBL" id="JADLQX010000002">
    <property type="protein sequence ID" value="MBF6296412.1"/>
    <property type="molecule type" value="Genomic_DNA"/>
</dbReference>
<dbReference type="Pfam" id="PF22725">
    <property type="entry name" value="GFO_IDH_MocA_C3"/>
    <property type="match status" value="1"/>
</dbReference>
<dbReference type="Gene3D" id="3.40.50.720">
    <property type="entry name" value="NAD(P)-binding Rossmann-like Domain"/>
    <property type="match status" value="1"/>
</dbReference>
<name>A0ABS0CIH2_9NOCA</name>
<evidence type="ECO:0000313" key="6">
    <source>
        <dbReference type="Proteomes" id="UP000702209"/>
    </source>
</evidence>
<dbReference type="InterPro" id="IPR036291">
    <property type="entry name" value="NAD(P)-bd_dom_sf"/>
</dbReference>
<sequence length="339" mass="36224">MSSHRAVTLGLAGTGRIGTAHAETLTKLPNVATVLVADADAARARATATHLRVEFAPDLDTLFAADLDGLVIATATDSHPALITRAVDAGIPVFCEKPVAANIEGTLAVIDHIQNSPVPVQIGFQRRFDAGYRAAREAISSGKLGWLHTLRATTLDPAPPPAEYIPRSGGIFRDCGVHDFDIIRWVTGREIVEVHALGANRGAAFFAEADDVDTAAVLLRMDDEALATVSLTRYNGAGYDVRLEALGSKGNAIVGLDDRAPLTSVEPDYAPPSYPAYAGFMERFRPAYTEELSAFVAVVNGELDNPCSPLDALEAFYVAEACELSRRESRAVEIAEVRR</sequence>
<reference evidence="5 6" key="1">
    <citation type="submission" date="2020-10" db="EMBL/GenBank/DDBJ databases">
        <title>Identification of Nocardia species via Next-generation sequencing and recognition of intraspecies genetic diversity.</title>
        <authorList>
            <person name="Li P."/>
            <person name="Li P."/>
            <person name="Lu B."/>
        </authorList>
    </citation>
    <scope>NUCLEOTIDE SEQUENCE [LARGE SCALE GENOMIC DNA]</scope>
    <source>
        <strain evidence="5 6">BJ06-0157</strain>
    </source>
</reference>
<organism evidence="5 6">
    <name type="scientific">Nocardia amamiensis</name>
    <dbReference type="NCBI Taxonomy" id="404578"/>
    <lineage>
        <taxon>Bacteria</taxon>
        <taxon>Bacillati</taxon>
        <taxon>Actinomycetota</taxon>
        <taxon>Actinomycetes</taxon>
        <taxon>Mycobacteriales</taxon>
        <taxon>Nocardiaceae</taxon>
        <taxon>Nocardia</taxon>
    </lineage>
</organism>
<dbReference type="PANTHER" id="PTHR42840:SF3">
    <property type="entry name" value="BINDING ROSSMANN FOLD OXIDOREDUCTASE, PUTATIVE (AFU_ORTHOLOGUE AFUA_2G10240)-RELATED"/>
    <property type="match status" value="1"/>
</dbReference>
<keyword evidence="6" id="KW-1185">Reference proteome</keyword>
<feature type="domain" description="Gfo/Idh/MocA-like oxidoreductase N-terminal" evidence="3">
    <location>
        <begin position="9"/>
        <end position="124"/>
    </location>
</feature>
<keyword evidence="2" id="KW-0560">Oxidoreductase</keyword>
<dbReference type="RefSeq" id="WP_195127818.1">
    <property type="nucleotide sequence ID" value="NZ_JADLQX010000002.1"/>
</dbReference>
<dbReference type="Gene3D" id="3.30.360.10">
    <property type="entry name" value="Dihydrodipicolinate Reductase, domain 2"/>
    <property type="match status" value="1"/>
</dbReference>
<evidence type="ECO:0000256" key="1">
    <source>
        <dbReference type="ARBA" id="ARBA00010928"/>
    </source>
</evidence>
<dbReference type="SUPFAM" id="SSF51735">
    <property type="entry name" value="NAD(P)-binding Rossmann-fold domains"/>
    <property type="match status" value="1"/>
</dbReference>
<proteinExistence type="inferred from homology"/>